<comment type="caution">
    <text evidence="4">The sequence shown here is derived from an EMBL/GenBank/DDBJ whole genome shotgun (WGS) entry which is preliminary data.</text>
</comment>
<dbReference type="OrthoDB" id="1906016at2759"/>
<dbReference type="EMBL" id="CAJGYO010000001">
    <property type="protein sequence ID" value="CAD6207106.1"/>
    <property type="molecule type" value="Genomic_DNA"/>
</dbReference>
<dbReference type="InterPro" id="IPR004332">
    <property type="entry name" value="Transposase_MuDR"/>
</dbReference>
<reference evidence="4" key="1">
    <citation type="submission" date="2020-10" db="EMBL/GenBank/DDBJ databases">
        <authorList>
            <person name="Han B."/>
            <person name="Lu T."/>
            <person name="Zhao Q."/>
            <person name="Huang X."/>
            <person name="Zhao Y."/>
        </authorList>
    </citation>
    <scope>NUCLEOTIDE SEQUENCE</scope>
</reference>
<keyword evidence="1" id="KW-0175">Coiled coil</keyword>
<evidence type="ECO:0000313" key="5">
    <source>
        <dbReference type="Proteomes" id="UP000604825"/>
    </source>
</evidence>
<name>A0A811MNY8_9POAL</name>
<proteinExistence type="predicted"/>
<feature type="domain" description="PB1-like" evidence="3">
    <location>
        <begin position="706"/>
        <end position="803"/>
    </location>
</feature>
<dbReference type="Proteomes" id="UP000604825">
    <property type="component" value="Unassembled WGS sequence"/>
</dbReference>
<keyword evidence="5" id="KW-1185">Reference proteome</keyword>
<sequence>MAAAAAQLLGEDGRGYELARRLEACGAWREWLGDDSAHAALAQHLTSPATWDAFLYPAASPSPPPRPLLLLQLRVRALLFDKASAALLLPPRGGAPVSLHSINVNCECSQQARPAASAIPLLGLGICCSAIPVGLNFAVSFNAGVQGFGDSGSGEIPAMLRLRDMAGEASWWGGDLRLHGDDIYFSLEDEQEDNAQHQVYSRTTFSPSRDGSMLSQRHNRYEELPHTWYKPYADKFRTWHSKVRSGDKEIPKRTPEGMSDYLKICSIHKRKRAVFMDDPSISPPMLENGPSLHSKNAGEFSNSTDELIPEIRFPSDCVPESAIPKTSGISRANKIEVHGVLDNLPAPVNRNTAMLERFGMVPEYYKTGNKYRGKDGSRVEGKSLSQEQALLMTKKLVARYLANSGFASGTAVSIDVLSEIIIKHICKLGRNLKLLTDSYRKQFSSIELLKMFLQTVGYSNIGPLMEITKMGNRVANYPIHQDAQVLQTQNANSLHAQQLPRQLPPQMLQNLTPQQQQQLQNLTPQQQQWLRRSQLCSPRGPLTMADKNQPMVNVKVENTMDSQTDGPYGSFTRQQQFNMRQQQQQLLHQQQQQLQQQQLQQLQQQQHQQQLNQQQLQQQQQHLTQQQQLQQLNQQQHLHQQQHLQQQQQLNQQQLQQQQQQMTMSGNQNAQLAQQFKQVPSMSAYGMRMPPVKVEAFHELVMDVSDSLAVRFRFGGEFFKDGKILHYFRGNAAMSYIDRDKISLPEVVGRLRDHYNVHDGVLLHWLFPGKELHDGLRVLVDDKVCRFMSDSIMDNGVANIYVEEPSVISVSNDKEKGTYKKKGKAIQEEDSSSGYDSDFIGDTCSSGDDEEATEILKKFKELKKLKKGEHATLDDIILAENRSQLTEYLAIKGEEDGTTYEESDDEESVEEVGMKFSGKKEFKEAIIKYCLANRKLIRFIKDEPTRVRAKCDWQHCPWVCLCSKNSRTDSWQIATFIDQHTCSPRMDNKHVTTRRIAEKYEKFIMANPTWNITKMKSTIQEEMFADVSISKVKKAKAMVIQKAFAATKGQYERLYDYQLELLRSNPRSTVVINKEDDVEPPFFRRMYICLNACKEGFMVGCRKVVGLDGCFFKGALSGELLCAIGRDANNQMYPIA</sequence>
<dbReference type="PANTHER" id="PTHR37604:SF1">
    <property type="entry name" value="TRANSCRIPTION INITIATION FACTOR TFIID SUBUNIT"/>
    <property type="match status" value="1"/>
</dbReference>
<feature type="coiled-coil region" evidence="1">
    <location>
        <begin position="580"/>
        <end position="661"/>
    </location>
</feature>
<gene>
    <name evidence="4" type="ORF">NCGR_LOCUS4730</name>
</gene>
<evidence type="ECO:0000256" key="1">
    <source>
        <dbReference type="SAM" id="Coils"/>
    </source>
</evidence>
<dbReference type="AlphaFoldDB" id="A0A811MNY8"/>
<organism evidence="4 5">
    <name type="scientific">Miscanthus lutarioriparius</name>
    <dbReference type="NCBI Taxonomy" id="422564"/>
    <lineage>
        <taxon>Eukaryota</taxon>
        <taxon>Viridiplantae</taxon>
        <taxon>Streptophyta</taxon>
        <taxon>Embryophyta</taxon>
        <taxon>Tracheophyta</taxon>
        <taxon>Spermatophyta</taxon>
        <taxon>Magnoliopsida</taxon>
        <taxon>Liliopsida</taxon>
        <taxon>Poales</taxon>
        <taxon>Poaceae</taxon>
        <taxon>PACMAD clade</taxon>
        <taxon>Panicoideae</taxon>
        <taxon>Andropogonodae</taxon>
        <taxon>Andropogoneae</taxon>
        <taxon>Saccharinae</taxon>
        <taxon>Miscanthus</taxon>
    </lineage>
</organism>
<dbReference type="Pfam" id="PF26130">
    <property type="entry name" value="PB1-like"/>
    <property type="match status" value="1"/>
</dbReference>
<evidence type="ECO:0000259" key="2">
    <source>
        <dbReference type="Pfam" id="PF03108"/>
    </source>
</evidence>
<dbReference type="Pfam" id="PF03108">
    <property type="entry name" value="DBD_Tnp_Mut"/>
    <property type="match status" value="1"/>
</dbReference>
<accession>A0A811MNY8</accession>
<dbReference type="PANTHER" id="PTHR37604">
    <property type="entry name" value="TRANSCRIPTION INITIATION FACTOR TFIID SUBUNIT"/>
    <property type="match status" value="1"/>
</dbReference>
<feature type="domain" description="Transposase MuDR plant" evidence="2">
    <location>
        <begin position="911"/>
        <end position="973"/>
    </location>
</feature>
<protein>
    <submittedName>
        <fullName evidence="4">Uncharacterized protein</fullName>
    </submittedName>
</protein>
<evidence type="ECO:0000313" key="4">
    <source>
        <dbReference type="EMBL" id="CAD6207106.1"/>
    </source>
</evidence>
<dbReference type="InterPro" id="IPR058594">
    <property type="entry name" value="PB1-like_dom_pln"/>
</dbReference>
<evidence type="ECO:0000259" key="3">
    <source>
        <dbReference type="Pfam" id="PF26130"/>
    </source>
</evidence>